<reference evidence="1 2" key="1">
    <citation type="submission" date="2013-07" db="EMBL/GenBank/DDBJ databases">
        <title>Complete genome sequence of Bacillus infantis NRRL B-14911 that has potential to induce cardiac disease by antigenic mimicry.</title>
        <authorList>
            <person name="Massilamany C."/>
            <person name="Smith T.P.L."/>
            <person name="Loy J.D."/>
            <person name="Barletta R."/>
            <person name="Reddy J."/>
        </authorList>
    </citation>
    <scope>NUCLEOTIDE SEQUENCE [LARGE SCALE GENOMIC DNA]</scope>
    <source>
        <strain evidence="1 2">NRRL B-14911</strain>
    </source>
</reference>
<keyword evidence="2" id="KW-1185">Reference proteome</keyword>
<dbReference type="AlphaFoldDB" id="U5L7K2"/>
<evidence type="ECO:0000313" key="1">
    <source>
        <dbReference type="EMBL" id="AGX03328.1"/>
    </source>
</evidence>
<gene>
    <name evidence="1" type="ORF">N288_06985</name>
</gene>
<dbReference type="HOGENOM" id="CLU_216214_0_0_9"/>
<dbReference type="Proteomes" id="UP000017805">
    <property type="component" value="Chromosome"/>
</dbReference>
<name>U5L7K2_9BACI</name>
<sequence length="38" mass="4494">MRKPAFSGLFFGLQLKKKNLKKLTPDSFIRPMQNPFRL</sequence>
<accession>U5L7K2</accession>
<dbReference type="PATRIC" id="fig|1367477.3.peg.1317"/>
<dbReference type="EMBL" id="CP006643">
    <property type="protein sequence ID" value="AGX03328.1"/>
    <property type="molecule type" value="Genomic_DNA"/>
</dbReference>
<dbReference type="KEGG" id="bif:N288_06985"/>
<evidence type="ECO:0000313" key="2">
    <source>
        <dbReference type="Proteomes" id="UP000017805"/>
    </source>
</evidence>
<organism evidence="1 2">
    <name type="scientific">Bacillus infantis NRRL B-14911</name>
    <dbReference type="NCBI Taxonomy" id="1367477"/>
    <lineage>
        <taxon>Bacteria</taxon>
        <taxon>Bacillati</taxon>
        <taxon>Bacillota</taxon>
        <taxon>Bacilli</taxon>
        <taxon>Bacillales</taxon>
        <taxon>Bacillaceae</taxon>
        <taxon>Bacillus</taxon>
    </lineage>
</organism>
<proteinExistence type="predicted"/>
<protein>
    <submittedName>
        <fullName evidence="1">Uncharacterized protein</fullName>
    </submittedName>
</protein>